<dbReference type="CDD" id="cd09917">
    <property type="entry name" value="F-box_SF"/>
    <property type="match status" value="1"/>
</dbReference>
<feature type="compositionally biased region" description="Acidic residues" evidence="1">
    <location>
        <begin position="760"/>
        <end position="777"/>
    </location>
</feature>
<organism evidence="2 3">
    <name type="scientific">Dendrothele bispora (strain CBS 962.96)</name>
    <dbReference type="NCBI Taxonomy" id="1314807"/>
    <lineage>
        <taxon>Eukaryota</taxon>
        <taxon>Fungi</taxon>
        <taxon>Dikarya</taxon>
        <taxon>Basidiomycota</taxon>
        <taxon>Agaricomycotina</taxon>
        <taxon>Agaricomycetes</taxon>
        <taxon>Agaricomycetidae</taxon>
        <taxon>Agaricales</taxon>
        <taxon>Agaricales incertae sedis</taxon>
        <taxon>Dendrothele</taxon>
    </lineage>
</organism>
<dbReference type="InterPro" id="IPR032675">
    <property type="entry name" value="LRR_dom_sf"/>
</dbReference>
<keyword evidence="3" id="KW-1185">Reference proteome</keyword>
<evidence type="ECO:0008006" key="4">
    <source>
        <dbReference type="Google" id="ProtNLM"/>
    </source>
</evidence>
<accession>A0A4S8MKQ5</accession>
<evidence type="ECO:0000313" key="2">
    <source>
        <dbReference type="EMBL" id="THV03375.1"/>
    </source>
</evidence>
<dbReference type="AlphaFoldDB" id="A0A4S8MKQ5"/>
<dbReference type="EMBL" id="ML179068">
    <property type="protein sequence ID" value="THV03375.1"/>
    <property type="molecule type" value="Genomic_DNA"/>
</dbReference>
<feature type="compositionally biased region" description="Low complexity" evidence="1">
    <location>
        <begin position="1"/>
        <end position="13"/>
    </location>
</feature>
<proteinExistence type="predicted"/>
<feature type="region of interest" description="Disordered" evidence="1">
    <location>
        <begin position="1"/>
        <end position="22"/>
    </location>
</feature>
<evidence type="ECO:0000313" key="3">
    <source>
        <dbReference type="Proteomes" id="UP000297245"/>
    </source>
</evidence>
<dbReference type="Gene3D" id="3.80.10.10">
    <property type="entry name" value="Ribonuclease Inhibitor"/>
    <property type="match status" value="1"/>
</dbReference>
<gene>
    <name evidence="2" type="ORF">K435DRAFT_651502</name>
</gene>
<feature type="compositionally biased region" description="Polar residues" evidence="1">
    <location>
        <begin position="62"/>
        <end position="72"/>
    </location>
</feature>
<evidence type="ECO:0000256" key="1">
    <source>
        <dbReference type="SAM" id="MobiDB-lite"/>
    </source>
</evidence>
<feature type="compositionally biased region" description="Basic and acidic residues" evidence="1">
    <location>
        <begin position="670"/>
        <end position="690"/>
    </location>
</feature>
<feature type="region of interest" description="Disordered" evidence="1">
    <location>
        <begin position="656"/>
        <end position="786"/>
    </location>
</feature>
<dbReference type="Proteomes" id="UP000297245">
    <property type="component" value="Unassembled WGS sequence"/>
</dbReference>
<protein>
    <recommendedName>
        <fullName evidence="4">F-box domain-containing protein</fullName>
    </recommendedName>
</protein>
<feature type="region of interest" description="Disordered" evidence="1">
    <location>
        <begin position="55"/>
        <end position="77"/>
    </location>
</feature>
<sequence>MSASFHHSSSSSSPEIRPHITRRRGTFQSLNKSLGRLSLSNLNIKLFSLQIPRRRRRPTPHSPFNPSTINFSDTDKEASKSEDEDVINLPYDVIFIIADLLYQPDLLSLCLTCKTLHELLLPVLYHTVILRSSRSCVSFLNLLANEPSPFSDKSESESESESESKSSRLCGYIRELAVRPNYYLAWPEPEGPESLLSNNTNNNTTNNNNADETWVADKLIELAPKMIKLDTFDWDGCEMPKDELWVALRANCGELKTVYSNVGYRDLDPDSALFSFSNLLAFSLTVRHGLTTANNNTTLLNLNPFNNEFTSLEPLPQRLWDMLLQRCPDLEEMALCSFSSSVRNFDVRPLFVPLQETTTALALTLGTFGYTEDFTLTPPMSSSPSSLGTFLEDHRELRYLRLSWNFRRWMSPAEVPIYFDDANGGGILPNLTTFSGIFQHLRSLPPPSLANIHTLDLTCEPIYEDRVDALCGVLKGLRGLRELDVWVHLDFILIPSYELLFRKILSNCRSVEDLHWMSTTPLGPGPQPLLSLARTLGIMMKGLKTFSLTKGHCYRDDWGMLRSALTILEVCEWYGVELDQVNVRWAREKCPNHLKQEGVYDIVRERNRGERVGEGGGEGEIVGVDVFERGITMPGGVFKRRYRYKCGYVYKDKDKERDGDGALSRAQSSARKENLKGKGKRKEGEEEKKEKKNSKRGKDKGKAREVEVGSGQDVSEGKGKGNRNGNGNGRKASGLSNPMKRMSRRFSSFISPSSMTSSEGVDDHEEAEVSNSEEVDVDVDKGSMAM</sequence>
<reference evidence="2 3" key="1">
    <citation type="journal article" date="2019" name="Nat. Ecol. Evol.">
        <title>Megaphylogeny resolves global patterns of mushroom evolution.</title>
        <authorList>
            <person name="Varga T."/>
            <person name="Krizsan K."/>
            <person name="Foldi C."/>
            <person name="Dima B."/>
            <person name="Sanchez-Garcia M."/>
            <person name="Sanchez-Ramirez S."/>
            <person name="Szollosi G.J."/>
            <person name="Szarkandi J.G."/>
            <person name="Papp V."/>
            <person name="Albert L."/>
            <person name="Andreopoulos W."/>
            <person name="Angelini C."/>
            <person name="Antonin V."/>
            <person name="Barry K.W."/>
            <person name="Bougher N.L."/>
            <person name="Buchanan P."/>
            <person name="Buyck B."/>
            <person name="Bense V."/>
            <person name="Catcheside P."/>
            <person name="Chovatia M."/>
            <person name="Cooper J."/>
            <person name="Damon W."/>
            <person name="Desjardin D."/>
            <person name="Finy P."/>
            <person name="Geml J."/>
            <person name="Haridas S."/>
            <person name="Hughes K."/>
            <person name="Justo A."/>
            <person name="Karasinski D."/>
            <person name="Kautmanova I."/>
            <person name="Kiss B."/>
            <person name="Kocsube S."/>
            <person name="Kotiranta H."/>
            <person name="LaButti K.M."/>
            <person name="Lechner B.E."/>
            <person name="Liimatainen K."/>
            <person name="Lipzen A."/>
            <person name="Lukacs Z."/>
            <person name="Mihaltcheva S."/>
            <person name="Morgado L.N."/>
            <person name="Niskanen T."/>
            <person name="Noordeloos M.E."/>
            <person name="Ohm R.A."/>
            <person name="Ortiz-Santana B."/>
            <person name="Ovrebo C."/>
            <person name="Racz N."/>
            <person name="Riley R."/>
            <person name="Savchenko A."/>
            <person name="Shiryaev A."/>
            <person name="Soop K."/>
            <person name="Spirin V."/>
            <person name="Szebenyi C."/>
            <person name="Tomsovsky M."/>
            <person name="Tulloss R.E."/>
            <person name="Uehling J."/>
            <person name="Grigoriev I.V."/>
            <person name="Vagvolgyi C."/>
            <person name="Papp T."/>
            <person name="Martin F.M."/>
            <person name="Miettinen O."/>
            <person name="Hibbett D.S."/>
            <person name="Nagy L.G."/>
        </authorList>
    </citation>
    <scope>NUCLEOTIDE SEQUENCE [LARGE SCALE GENOMIC DNA]</scope>
    <source>
        <strain evidence="2 3">CBS 962.96</strain>
    </source>
</reference>
<dbReference type="OrthoDB" id="3162794at2759"/>
<name>A0A4S8MKQ5_DENBC</name>
<feature type="compositionally biased region" description="Low complexity" evidence="1">
    <location>
        <begin position="745"/>
        <end position="758"/>
    </location>
</feature>